<evidence type="ECO:0000256" key="2">
    <source>
        <dbReference type="ARBA" id="ARBA00007579"/>
    </source>
</evidence>
<feature type="binding site" evidence="10">
    <location>
        <position position="116"/>
    </location>
    <ligand>
        <name>Mg(2+)</name>
        <dbReference type="ChEBI" id="CHEBI:18420"/>
    </ligand>
</feature>
<dbReference type="NCBIfam" id="TIGR02150">
    <property type="entry name" value="IPP_isom_1"/>
    <property type="match status" value="1"/>
</dbReference>
<evidence type="ECO:0000256" key="1">
    <source>
        <dbReference type="ARBA" id="ARBA00004826"/>
    </source>
</evidence>
<dbReference type="InterPro" id="IPR000086">
    <property type="entry name" value="NUDIX_hydrolase_dom"/>
</dbReference>
<keyword evidence="9 10" id="KW-0413">Isomerase</keyword>
<dbReference type="SUPFAM" id="SSF55811">
    <property type="entry name" value="Nudix"/>
    <property type="match status" value="1"/>
</dbReference>
<reference evidence="13 14" key="1">
    <citation type="submission" date="2020-02" db="EMBL/GenBank/DDBJ databases">
        <authorList>
            <person name="Sun Q."/>
        </authorList>
    </citation>
    <scope>NUCLEOTIDE SEQUENCE [LARGE SCALE GENOMIC DNA]</scope>
    <source>
        <strain evidence="13 14">YIM 13062</strain>
    </source>
</reference>
<feature type="binding site" evidence="10">
    <location>
        <position position="54"/>
    </location>
    <ligand>
        <name>Mn(2+)</name>
        <dbReference type="ChEBI" id="CHEBI:29035"/>
    </ligand>
</feature>
<evidence type="ECO:0000256" key="3">
    <source>
        <dbReference type="ARBA" id="ARBA00012057"/>
    </source>
</evidence>
<feature type="binding site" evidence="10">
    <location>
        <position position="98"/>
    </location>
    <ligand>
        <name>Mn(2+)</name>
        <dbReference type="ChEBI" id="CHEBI:29035"/>
    </ligand>
</feature>
<dbReference type="PANTHER" id="PTHR10885:SF0">
    <property type="entry name" value="ISOPENTENYL-DIPHOSPHATE DELTA-ISOMERASE"/>
    <property type="match status" value="1"/>
</dbReference>
<comment type="pathway">
    <text evidence="1 10">Isoprenoid biosynthesis; dimethylallyl diphosphate biosynthesis; dimethylallyl diphosphate from isopentenyl diphosphate: step 1/1.</text>
</comment>
<name>A0A846U408_9MICC</name>
<organism evidence="13 14">
    <name type="scientific">Kocuria subflava</name>
    <dbReference type="NCBI Taxonomy" id="1736139"/>
    <lineage>
        <taxon>Bacteria</taxon>
        <taxon>Bacillati</taxon>
        <taxon>Actinomycetota</taxon>
        <taxon>Actinomycetes</taxon>
        <taxon>Micrococcales</taxon>
        <taxon>Micrococcaceae</taxon>
        <taxon>Kocuria</taxon>
    </lineage>
</organism>
<evidence type="ECO:0000256" key="10">
    <source>
        <dbReference type="HAMAP-Rule" id="MF_00202"/>
    </source>
</evidence>
<dbReference type="InterPro" id="IPR015797">
    <property type="entry name" value="NUDIX_hydrolase-like_dom_sf"/>
</dbReference>
<dbReference type="InterPro" id="IPR011876">
    <property type="entry name" value="IsopentenylPP_isomerase_typ1"/>
</dbReference>
<comment type="cofactor">
    <cofactor evidence="10">
        <name>Mn(2+)</name>
        <dbReference type="ChEBI" id="CHEBI:29035"/>
    </cofactor>
    <text evidence="10">Binds 1 Mn(2+) ion per subunit.</text>
</comment>
<feature type="domain" description="Nudix hydrolase" evidence="12">
    <location>
        <begin position="59"/>
        <end position="193"/>
    </location>
</feature>
<accession>A0A846U408</accession>
<feature type="binding site" evidence="10">
    <location>
        <position position="145"/>
    </location>
    <ligand>
        <name>Mn(2+)</name>
        <dbReference type="ChEBI" id="CHEBI:29035"/>
    </ligand>
</feature>
<dbReference type="GO" id="GO:0008299">
    <property type="term" value="P:isoprenoid biosynthetic process"/>
    <property type="evidence" value="ECO:0007669"/>
    <property type="project" value="UniProtKB-UniRule"/>
</dbReference>
<feature type="binding site" evidence="10">
    <location>
        <position position="61"/>
    </location>
    <ligand>
        <name>Mn(2+)</name>
        <dbReference type="ChEBI" id="CHEBI:29035"/>
    </ligand>
</feature>
<keyword evidence="8 10" id="KW-0414">Isoprene biosynthesis</keyword>
<keyword evidence="14" id="KW-1185">Reference proteome</keyword>
<dbReference type="GO" id="GO:0005737">
    <property type="term" value="C:cytoplasm"/>
    <property type="evidence" value="ECO:0007669"/>
    <property type="project" value="UniProtKB-SubCell"/>
</dbReference>
<keyword evidence="4 10" id="KW-0963">Cytoplasm</keyword>
<evidence type="ECO:0000256" key="9">
    <source>
        <dbReference type="ARBA" id="ARBA00023235"/>
    </source>
</evidence>
<dbReference type="Proteomes" id="UP000521379">
    <property type="component" value="Unassembled WGS sequence"/>
</dbReference>
<comment type="cofactor">
    <cofactor evidence="10">
        <name>Mg(2+)</name>
        <dbReference type="ChEBI" id="CHEBI:18420"/>
    </cofactor>
    <text evidence="10">Binds 1 Mg(2+) ion per subunit. The magnesium ion binds only when substrate is bound.</text>
</comment>
<keyword evidence="7 10" id="KW-0464">Manganese</keyword>
<dbReference type="HAMAP" id="MF_00202">
    <property type="entry name" value="Idi"/>
    <property type="match status" value="1"/>
</dbReference>
<evidence type="ECO:0000256" key="6">
    <source>
        <dbReference type="ARBA" id="ARBA00022842"/>
    </source>
</evidence>
<dbReference type="InterPro" id="IPR056375">
    <property type="entry name" value="Idi_bact"/>
</dbReference>
<dbReference type="UniPathway" id="UPA00059">
    <property type="reaction ID" value="UER00104"/>
</dbReference>
<dbReference type="AlphaFoldDB" id="A0A846U408"/>
<evidence type="ECO:0000313" key="14">
    <source>
        <dbReference type="Proteomes" id="UP000521379"/>
    </source>
</evidence>
<dbReference type="GO" id="GO:0050992">
    <property type="term" value="P:dimethylallyl diphosphate biosynthetic process"/>
    <property type="evidence" value="ECO:0007669"/>
    <property type="project" value="UniProtKB-UniRule"/>
</dbReference>
<sequence>MNSAPSRVRGQAQRQTSPGNGGTVPTPAEPAAEQVVLLDPHHQPIGTAPKANVHTTDTPLHLAFSCWVVNDDGQVLLTRRALSKKTWPGVWTNSFCGHPGPGEDFQDAITRRAAQELGMEITNLQEVLPDFAYRAVDASGVVENEFCPVWVAQAASQPRPQASEIAEFTWVDPADLLVASRGLARVFSPWLVEEIAEQPLQESLGLAAGS</sequence>
<evidence type="ECO:0000256" key="8">
    <source>
        <dbReference type="ARBA" id="ARBA00023229"/>
    </source>
</evidence>
<protein>
    <recommendedName>
        <fullName evidence="3 10">Isopentenyl-diphosphate Delta-isomerase</fullName>
        <shortName evidence="10">IPP isomerase</shortName>
        <ecNumber evidence="3 10">5.3.3.2</ecNumber>
    </recommendedName>
    <alternativeName>
        <fullName evidence="10">IPP:DMAPP isomerase</fullName>
    </alternativeName>
    <alternativeName>
        <fullName evidence="10">Isopentenyl pyrophosphate isomerase</fullName>
    </alternativeName>
</protein>
<evidence type="ECO:0000256" key="5">
    <source>
        <dbReference type="ARBA" id="ARBA00022723"/>
    </source>
</evidence>
<feature type="active site" evidence="10">
    <location>
        <position position="96"/>
    </location>
</feature>
<evidence type="ECO:0000256" key="4">
    <source>
        <dbReference type="ARBA" id="ARBA00022490"/>
    </source>
</evidence>
<dbReference type="FunFam" id="3.90.79.10:FF:000009">
    <property type="entry name" value="Isopentenyl-diphosphate Delta-isomerase"/>
    <property type="match status" value="1"/>
</dbReference>
<comment type="catalytic activity">
    <reaction evidence="10">
        <text>isopentenyl diphosphate = dimethylallyl diphosphate</text>
        <dbReference type="Rhea" id="RHEA:23284"/>
        <dbReference type="ChEBI" id="CHEBI:57623"/>
        <dbReference type="ChEBI" id="CHEBI:128769"/>
        <dbReference type="EC" id="5.3.3.2"/>
    </reaction>
</comment>
<feature type="binding site" evidence="10">
    <location>
        <position position="143"/>
    </location>
    <ligand>
        <name>Mn(2+)</name>
        <dbReference type="ChEBI" id="CHEBI:29035"/>
    </ligand>
</feature>
<keyword evidence="6 10" id="KW-0460">Magnesium</keyword>
<dbReference type="EMBL" id="JAAVUN010000001">
    <property type="protein sequence ID" value="NKE08496.1"/>
    <property type="molecule type" value="Genomic_DNA"/>
</dbReference>
<evidence type="ECO:0000313" key="13">
    <source>
        <dbReference type="EMBL" id="NKE08496.1"/>
    </source>
</evidence>
<feature type="region of interest" description="Disordered" evidence="11">
    <location>
        <begin position="1"/>
        <end position="28"/>
    </location>
</feature>
<dbReference type="EC" id="5.3.3.2" evidence="3 10"/>
<comment type="caution">
    <text evidence="13">The sequence shown here is derived from an EMBL/GenBank/DDBJ whole genome shotgun (WGS) entry which is preliminary data.</text>
</comment>
<comment type="function">
    <text evidence="10">Catalyzes the 1,3-allylic rearrangement of the homoallylic substrate isopentenyl (IPP) to its highly electrophilic allylic isomer, dimethylallyl diphosphate (DMAPP).</text>
</comment>
<gene>
    <name evidence="10 13" type="primary">idi</name>
    <name evidence="13" type="ORF">GTW58_00745</name>
</gene>
<dbReference type="PROSITE" id="PS51462">
    <property type="entry name" value="NUDIX"/>
    <property type="match status" value="1"/>
</dbReference>
<evidence type="ECO:0000259" key="12">
    <source>
        <dbReference type="PROSITE" id="PS51462"/>
    </source>
</evidence>
<dbReference type="GO" id="GO:0046872">
    <property type="term" value="F:metal ion binding"/>
    <property type="evidence" value="ECO:0007669"/>
    <property type="project" value="UniProtKB-KW"/>
</dbReference>
<keyword evidence="5 10" id="KW-0479">Metal-binding</keyword>
<dbReference type="PANTHER" id="PTHR10885">
    <property type="entry name" value="ISOPENTENYL-DIPHOSPHATE DELTA-ISOMERASE"/>
    <property type="match status" value="1"/>
</dbReference>
<evidence type="ECO:0000256" key="7">
    <source>
        <dbReference type="ARBA" id="ARBA00023211"/>
    </source>
</evidence>
<dbReference type="Gene3D" id="3.90.79.10">
    <property type="entry name" value="Nucleoside Triphosphate Pyrophosphohydrolase"/>
    <property type="match status" value="1"/>
</dbReference>
<dbReference type="GO" id="GO:0004452">
    <property type="term" value="F:isopentenyl-diphosphate delta-isomerase activity"/>
    <property type="evidence" value="ECO:0007669"/>
    <property type="project" value="UniProtKB-UniRule"/>
</dbReference>
<evidence type="ECO:0000256" key="11">
    <source>
        <dbReference type="SAM" id="MobiDB-lite"/>
    </source>
</evidence>
<dbReference type="Pfam" id="PF00293">
    <property type="entry name" value="NUDIX"/>
    <property type="match status" value="1"/>
</dbReference>
<feature type="active site" evidence="10">
    <location>
        <position position="145"/>
    </location>
</feature>
<dbReference type="CDD" id="cd02885">
    <property type="entry name" value="NUDIX_IPP_Isomerase"/>
    <property type="match status" value="1"/>
</dbReference>
<proteinExistence type="inferred from homology"/>
<comment type="similarity">
    <text evidence="2 10">Belongs to the IPP isomerase type 1 family.</text>
</comment>
<comment type="subcellular location">
    <subcellularLocation>
        <location evidence="10">Cytoplasm</location>
    </subcellularLocation>
</comment>
<dbReference type="NCBIfam" id="NF002995">
    <property type="entry name" value="PRK03759.1"/>
    <property type="match status" value="1"/>
</dbReference>